<dbReference type="SUPFAM" id="SSF56219">
    <property type="entry name" value="DNase I-like"/>
    <property type="match status" value="1"/>
</dbReference>
<reference evidence="1" key="1">
    <citation type="submission" date="2022-03" db="EMBL/GenBank/DDBJ databases">
        <authorList>
            <person name="Tunstrom K."/>
        </authorList>
    </citation>
    <scope>NUCLEOTIDE SEQUENCE</scope>
</reference>
<dbReference type="EMBL" id="CAKOGL010000007">
    <property type="protein sequence ID" value="CAH2088170.1"/>
    <property type="molecule type" value="Genomic_DNA"/>
</dbReference>
<evidence type="ECO:0000313" key="1">
    <source>
        <dbReference type="EMBL" id="CAH2088170.1"/>
    </source>
</evidence>
<comment type="caution">
    <text evidence="1">The sequence shown here is derived from an EMBL/GenBank/DDBJ whole genome shotgun (WGS) entry which is preliminary data.</text>
</comment>
<sequence length="124" mass="14112">MATKNLNIYYQNVRGLRTKCNDLRLSILNNDYDVIILTESWLHSGIFDAELCHDRYDVFRTDRDLNASCKCTGGGVVILIRRSLCAITYNLDVSLANTEILWVKVPSRACSSNSDLHFCVIYDS</sequence>
<organism evidence="1 2">
    <name type="scientific">Euphydryas editha</name>
    <name type="common">Edith's checkerspot</name>
    <dbReference type="NCBI Taxonomy" id="104508"/>
    <lineage>
        <taxon>Eukaryota</taxon>
        <taxon>Metazoa</taxon>
        <taxon>Ecdysozoa</taxon>
        <taxon>Arthropoda</taxon>
        <taxon>Hexapoda</taxon>
        <taxon>Insecta</taxon>
        <taxon>Pterygota</taxon>
        <taxon>Neoptera</taxon>
        <taxon>Endopterygota</taxon>
        <taxon>Lepidoptera</taxon>
        <taxon>Glossata</taxon>
        <taxon>Ditrysia</taxon>
        <taxon>Papilionoidea</taxon>
        <taxon>Nymphalidae</taxon>
        <taxon>Nymphalinae</taxon>
        <taxon>Euphydryas</taxon>
    </lineage>
</organism>
<protein>
    <submittedName>
        <fullName evidence="1">Uncharacterized protein</fullName>
    </submittedName>
</protein>
<accession>A0AAU9TRG3</accession>
<proteinExistence type="predicted"/>
<name>A0AAU9TRG3_EUPED</name>
<dbReference type="Gene3D" id="3.60.10.10">
    <property type="entry name" value="Endonuclease/exonuclease/phosphatase"/>
    <property type="match status" value="1"/>
</dbReference>
<dbReference type="Proteomes" id="UP001153954">
    <property type="component" value="Unassembled WGS sequence"/>
</dbReference>
<evidence type="ECO:0000313" key="2">
    <source>
        <dbReference type="Proteomes" id="UP001153954"/>
    </source>
</evidence>
<gene>
    <name evidence="1" type="ORF">EEDITHA_LOCUS4358</name>
</gene>
<keyword evidence="2" id="KW-1185">Reference proteome</keyword>
<dbReference type="AlphaFoldDB" id="A0AAU9TRG3"/>
<dbReference type="InterPro" id="IPR036691">
    <property type="entry name" value="Endo/exonu/phosph_ase_sf"/>
</dbReference>